<feature type="chain" id="PRO_5042234790" evidence="1">
    <location>
        <begin position="20"/>
        <end position="350"/>
    </location>
</feature>
<dbReference type="GO" id="GO:0052689">
    <property type="term" value="F:carboxylic ester hydrolase activity"/>
    <property type="evidence" value="ECO:0007669"/>
    <property type="project" value="InterPro"/>
</dbReference>
<protein>
    <submittedName>
        <fullName evidence="4">Uncharacterized protein</fullName>
    </submittedName>
</protein>
<dbReference type="Pfam" id="PF17996">
    <property type="entry name" value="CE2_N"/>
    <property type="match status" value="1"/>
</dbReference>
<evidence type="ECO:0000313" key="5">
    <source>
        <dbReference type="Proteomes" id="UP001274830"/>
    </source>
</evidence>
<feature type="domain" description="Carbohydrate esterase 2 N-terminal" evidence="3">
    <location>
        <begin position="27"/>
        <end position="116"/>
    </location>
</feature>
<gene>
    <name evidence="4" type="ORF">LTR78_005706</name>
</gene>
<keyword evidence="5" id="KW-1185">Reference proteome</keyword>
<dbReference type="InterPro" id="IPR036514">
    <property type="entry name" value="SGNH_hydro_sf"/>
</dbReference>
<dbReference type="Gene3D" id="3.40.50.1110">
    <property type="entry name" value="SGNH hydrolase"/>
    <property type="match status" value="1"/>
</dbReference>
<name>A0AAE0WM44_9PEZI</name>
<comment type="caution">
    <text evidence="4">The sequence shown here is derived from an EMBL/GenBank/DDBJ whole genome shotgun (WGS) entry which is preliminary data.</text>
</comment>
<keyword evidence="1" id="KW-0732">Signal</keyword>
<evidence type="ECO:0000256" key="1">
    <source>
        <dbReference type="SAM" id="SignalP"/>
    </source>
</evidence>
<reference evidence="4" key="1">
    <citation type="submission" date="2023-07" db="EMBL/GenBank/DDBJ databases">
        <title>Black Yeasts Isolated from many extreme environments.</title>
        <authorList>
            <person name="Coleine C."/>
            <person name="Stajich J.E."/>
            <person name="Selbmann L."/>
        </authorList>
    </citation>
    <scope>NUCLEOTIDE SEQUENCE</scope>
    <source>
        <strain evidence="4">CCFEE 5485</strain>
    </source>
</reference>
<proteinExistence type="predicted"/>
<dbReference type="Proteomes" id="UP001274830">
    <property type="component" value="Unassembled WGS sequence"/>
</dbReference>
<organism evidence="4 5">
    <name type="scientific">Recurvomyces mirabilis</name>
    <dbReference type="NCBI Taxonomy" id="574656"/>
    <lineage>
        <taxon>Eukaryota</taxon>
        <taxon>Fungi</taxon>
        <taxon>Dikarya</taxon>
        <taxon>Ascomycota</taxon>
        <taxon>Pezizomycotina</taxon>
        <taxon>Dothideomycetes</taxon>
        <taxon>Dothideomycetidae</taxon>
        <taxon>Mycosphaerellales</taxon>
        <taxon>Teratosphaeriaceae</taxon>
        <taxon>Recurvomyces</taxon>
    </lineage>
</organism>
<dbReference type="PANTHER" id="PTHR37834:SF2">
    <property type="entry name" value="ESTERASE, SGNH HYDROLASE-TYPE"/>
    <property type="match status" value="1"/>
</dbReference>
<evidence type="ECO:0000259" key="3">
    <source>
        <dbReference type="Pfam" id="PF17996"/>
    </source>
</evidence>
<dbReference type="InterPro" id="IPR040794">
    <property type="entry name" value="CE2_N"/>
</dbReference>
<sequence>MRSPITLTLLAGVAVSTAATTPAAYRYLGRVNPKTNELTWPSSGLAFEFTGISASVPITVTGDNAIDIAVDGKTPVVINEVTGNSISTPAGLANGKHTVEIRKKSEASFGSIFFKTPIVSSRKTTAPVGPKKRIEFIGDSITVGYGLDGTYPCVNTAALEDAPRTYGALTAKNLSADYSIVAWSGKGVIRNYVQATVDTSPTMPELWTRYGANDADNSYDFSYQPQIVVINLGTNDWSYLLFNSTGGSYAGRPTVNVTQFTNALYSFAKTVQSKYNNPQMFLTSSPLLGDSYPTAADAQHTTQANAVKAVVAKLGSKAHFVDFPSQDTNAVGAGCDYHPSARSIRLWLPS</sequence>
<accession>A0AAE0WM44</accession>
<feature type="signal peptide" evidence="1">
    <location>
        <begin position="1"/>
        <end position="19"/>
    </location>
</feature>
<evidence type="ECO:0000259" key="2">
    <source>
        <dbReference type="Pfam" id="PF13472"/>
    </source>
</evidence>
<evidence type="ECO:0000313" key="4">
    <source>
        <dbReference type="EMBL" id="KAK3674237.1"/>
    </source>
</evidence>
<dbReference type="EMBL" id="JAUTXT010000020">
    <property type="protein sequence ID" value="KAK3674237.1"/>
    <property type="molecule type" value="Genomic_DNA"/>
</dbReference>
<feature type="domain" description="SGNH hydrolase-type esterase" evidence="2">
    <location>
        <begin position="136"/>
        <end position="342"/>
    </location>
</feature>
<dbReference type="Gene3D" id="2.60.120.260">
    <property type="entry name" value="Galactose-binding domain-like"/>
    <property type="match status" value="1"/>
</dbReference>
<dbReference type="InterPro" id="IPR037461">
    <property type="entry name" value="CtCE2-like_dom"/>
</dbReference>
<dbReference type="SUPFAM" id="SSF52266">
    <property type="entry name" value="SGNH hydrolase"/>
    <property type="match status" value="1"/>
</dbReference>
<dbReference type="PANTHER" id="PTHR37834">
    <property type="entry name" value="GDSL-LIKE LIPASE/ACYLHYDROLASE DOMAIN PROTEIN (AFU_ORTHOLOGUE AFUA_2G00620)"/>
    <property type="match status" value="1"/>
</dbReference>
<dbReference type="InterPro" id="IPR052762">
    <property type="entry name" value="PCW_deacetylase/CE"/>
</dbReference>
<dbReference type="InterPro" id="IPR013830">
    <property type="entry name" value="SGNH_hydro"/>
</dbReference>
<dbReference type="CDD" id="cd01831">
    <property type="entry name" value="Endoglucanase_E_like"/>
    <property type="match status" value="1"/>
</dbReference>
<dbReference type="Pfam" id="PF13472">
    <property type="entry name" value="Lipase_GDSL_2"/>
    <property type="match status" value="1"/>
</dbReference>
<dbReference type="AlphaFoldDB" id="A0AAE0WM44"/>